<sequence length="152" mass="16152">MLMDQGEVEKLAGTRQVAKLAGTILVETRQAGTEHRMRARRTRALQRKLGAAFEVEAGWEDAGPDDTAPLELGTPEADDPGAEELTEAPEEDGAAPLELGYTGTDALELNPPEDAGTEALELGTPDEDTAAPLELGKLDCEEEIPLLDSDAE</sequence>
<evidence type="ECO:0000313" key="2">
    <source>
        <dbReference type="EMBL" id="KAK3051769.1"/>
    </source>
</evidence>
<comment type="caution">
    <text evidence="2">The sequence shown here is derived from an EMBL/GenBank/DDBJ whole genome shotgun (WGS) entry which is preliminary data.</text>
</comment>
<evidence type="ECO:0000313" key="3">
    <source>
        <dbReference type="Proteomes" id="UP001271007"/>
    </source>
</evidence>
<feature type="region of interest" description="Disordered" evidence="1">
    <location>
        <begin position="56"/>
        <end position="152"/>
    </location>
</feature>
<evidence type="ECO:0000256" key="1">
    <source>
        <dbReference type="SAM" id="MobiDB-lite"/>
    </source>
</evidence>
<reference evidence="2" key="1">
    <citation type="submission" date="2023-04" db="EMBL/GenBank/DDBJ databases">
        <title>Black Yeasts Isolated from many extreme environments.</title>
        <authorList>
            <person name="Coleine C."/>
            <person name="Stajich J.E."/>
            <person name="Selbmann L."/>
        </authorList>
    </citation>
    <scope>NUCLEOTIDE SEQUENCE</scope>
    <source>
        <strain evidence="2">CCFEE 5312</strain>
    </source>
</reference>
<feature type="compositionally biased region" description="Acidic residues" evidence="1">
    <location>
        <begin position="76"/>
        <end position="93"/>
    </location>
</feature>
<dbReference type="AlphaFoldDB" id="A0AAJ0GD72"/>
<proteinExistence type="predicted"/>
<name>A0AAJ0GD72_9PEZI</name>
<keyword evidence="3" id="KW-1185">Reference proteome</keyword>
<feature type="compositionally biased region" description="Acidic residues" evidence="1">
    <location>
        <begin position="140"/>
        <end position="152"/>
    </location>
</feature>
<accession>A0AAJ0GD72</accession>
<dbReference type="Proteomes" id="UP001271007">
    <property type="component" value="Unassembled WGS sequence"/>
</dbReference>
<organism evidence="2 3">
    <name type="scientific">Extremus antarcticus</name>
    <dbReference type="NCBI Taxonomy" id="702011"/>
    <lineage>
        <taxon>Eukaryota</taxon>
        <taxon>Fungi</taxon>
        <taxon>Dikarya</taxon>
        <taxon>Ascomycota</taxon>
        <taxon>Pezizomycotina</taxon>
        <taxon>Dothideomycetes</taxon>
        <taxon>Dothideomycetidae</taxon>
        <taxon>Mycosphaerellales</taxon>
        <taxon>Extremaceae</taxon>
        <taxon>Extremus</taxon>
    </lineage>
</organism>
<gene>
    <name evidence="2" type="ORF">LTR09_007069</name>
</gene>
<protein>
    <submittedName>
        <fullName evidence="2">Uncharacterized protein</fullName>
    </submittedName>
</protein>
<dbReference type="EMBL" id="JAWDJX010000024">
    <property type="protein sequence ID" value="KAK3051769.1"/>
    <property type="molecule type" value="Genomic_DNA"/>
</dbReference>